<comment type="caution">
    <text evidence="2">The sequence shown here is derived from an EMBL/GenBank/DDBJ whole genome shotgun (WGS) entry which is preliminary data.</text>
</comment>
<protein>
    <submittedName>
        <fullName evidence="2">Uncharacterized protein</fullName>
    </submittedName>
</protein>
<dbReference type="RefSeq" id="WP_289380893.1">
    <property type="nucleotide sequence ID" value="NZ_JAUBOF010000093.1"/>
</dbReference>
<proteinExistence type="predicted"/>
<name>A0ABT7RSJ0_9NOCA</name>
<keyword evidence="1" id="KW-0472">Membrane</keyword>
<sequence length="94" mass="9704">MRDVPGSTDRLIASVTEGNASRRAVLKGAKAALTGKNPVWAAVKGLISGLSTRTKILLALLVVLVALLAPVLLVVALLVLLVAWLVAAVRAATR</sequence>
<evidence type="ECO:0000313" key="3">
    <source>
        <dbReference type="Proteomes" id="UP001233164"/>
    </source>
</evidence>
<accession>A0ABT7RSJ0</accession>
<gene>
    <name evidence="2" type="ORF">QT969_20185</name>
</gene>
<dbReference type="EMBL" id="JAUBOF010000093">
    <property type="protein sequence ID" value="MDM7490608.1"/>
    <property type="molecule type" value="Genomic_DNA"/>
</dbReference>
<dbReference type="Proteomes" id="UP001233164">
    <property type="component" value="Unassembled WGS sequence"/>
</dbReference>
<keyword evidence="1" id="KW-1133">Transmembrane helix</keyword>
<keyword evidence="1" id="KW-0812">Transmembrane</keyword>
<organism evidence="2 3">
    <name type="scientific">Rhodococcus indonesiensis</name>
    <dbReference type="NCBI Taxonomy" id="3055869"/>
    <lineage>
        <taxon>Bacteria</taxon>
        <taxon>Bacillati</taxon>
        <taxon>Actinomycetota</taxon>
        <taxon>Actinomycetes</taxon>
        <taxon>Mycobacteriales</taxon>
        <taxon>Nocardiaceae</taxon>
        <taxon>Rhodococcus</taxon>
    </lineage>
</organism>
<keyword evidence="3" id="KW-1185">Reference proteome</keyword>
<feature type="transmembrane region" description="Helical" evidence="1">
    <location>
        <begin position="56"/>
        <end position="89"/>
    </location>
</feature>
<evidence type="ECO:0000256" key="1">
    <source>
        <dbReference type="SAM" id="Phobius"/>
    </source>
</evidence>
<reference evidence="2 3" key="1">
    <citation type="submission" date="2023-06" db="EMBL/GenBank/DDBJ databases">
        <title>Rhodococcus indonesiensis sp. nov a new member of the Rhodococcus ruber lineage isolated from a sediment of neutral hot spring.</title>
        <authorList>
            <person name="Kusuma A.B."/>
            <person name="Fenylestari G."/>
            <person name="Ammar F."/>
            <person name="Nouioui I."/>
            <person name="Goodfellow M."/>
        </authorList>
    </citation>
    <scope>NUCLEOTIDE SEQUENCE [LARGE SCALE GENOMIC DNA]</scope>
    <source>
        <strain evidence="2 3">CSLK01-03</strain>
    </source>
</reference>
<evidence type="ECO:0000313" key="2">
    <source>
        <dbReference type="EMBL" id="MDM7490608.1"/>
    </source>
</evidence>